<dbReference type="GO" id="GO:1904294">
    <property type="term" value="P:positive regulation of ERAD pathway"/>
    <property type="evidence" value="ECO:0007669"/>
    <property type="project" value="TreeGrafter"/>
</dbReference>
<dbReference type="Proteomes" id="UP000784294">
    <property type="component" value="Unassembled WGS sequence"/>
</dbReference>
<dbReference type="OrthoDB" id="6779347at2759"/>
<dbReference type="AlphaFoldDB" id="A0A448WA86"/>
<evidence type="ECO:0000256" key="1">
    <source>
        <dbReference type="SAM" id="Phobius"/>
    </source>
</evidence>
<reference evidence="2" key="1">
    <citation type="submission" date="2018-11" db="EMBL/GenBank/DDBJ databases">
        <authorList>
            <consortium name="Pathogen Informatics"/>
        </authorList>
    </citation>
    <scope>NUCLEOTIDE SEQUENCE</scope>
</reference>
<keyword evidence="1" id="KW-0472">Membrane</keyword>
<organism evidence="2 3">
    <name type="scientific">Protopolystoma xenopodis</name>
    <dbReference type="NCBI Taxonomy" id="117903"/>
    <lineage>
        <taxon>Eukaryota</taxon>
        <taxon>Metazoa</taxon>
        <taxon>Spiralia</taxon>
        <taxon>Lophotrochozoa</taxon>
        <taxon>Platyhelminthes</taxon>
        <taxon>Monogenea</taxon>
        <taxon>Polyopisthocotylea</taxon>
        <taxon>Polystomatidea</taxon>
        <taxon>Polystomatidae</taxon>
        <taxon>Protopolystoma</taxon>
    </lineage>
</organism>
<name>A0A448WA86_9PLAT</name>
<proteinExistence type="predicted"/>
<keyword evidence="1" id="KW-1133">Transmembrane helix</keyword>
<dbReference type="InterPro" id="IPR019144">
    <property type="entry name" value="Membralin"/>
</dbReference>
<dbReference type="PANTHER" id="PTHR21650">
    <property type="entry name" value="MEMBRALIN/KINETOCHORE PROTEIN NUF2"/>
    <property type="match status" value="1"/>
</dbReference>
<evidence type="ECO:0000313" key="2">
    <source>
        <dbReference type="EMBL" id="VEL06888.1"/>
    </source>
</evidence>
<evidence type="ECO:0000313" key="3">
    <source>
        <dbReference type="Proteomes" id="UP000784294"/>
    </source>
</evidence>
<protein>
    <submittedName>
        <fullName evidence="2">Uncharacterized protein</fullName>
    </submittedName>
</protein>
<dbReference type="GO" id="GO:0005783">
    <property type="term" value="C:endoplasmic reticulum"/>
    <property type="evidence" value="ECO:0007669"/>
    <property type="project" value="TreeGrafter"/>
</dbReference>
<comment type="caution">
    <text evidence="2">The sequence shown here is derived from an EMBL/GenBank/DDBJ whole genome shotgun (WGS) entry which is preliminary data.</text>
</comment>
<gene>
    <name evidence="2" type="ORF">PXEA_LOCUS328</name>
</gene>
<accession>A0A448WA86</accession>
<dbReference type="EMBL" id="CAAALY010000579">
    <property type="protein sequence ID" value="VEL06888.1"/>
    <property type="molecule type" value="Genomic_DNA"/>
</dbReference>
<dbReference type="GO" id="GO:0034976">
    <property type="term" value="P:response to endoplasmic reticulum stress"/>
    <property type="evidence" value="ECO:0007669"/>
    <property type="project" value="TreeGrafter"/>
</dbReference>
<dbReference type="Pfam" id="PF09746">
    <property type="entry name" value="Membralin"/>
    <property type="match status" value="1"/>
</dbReference>
<keyword evidence="1" id="KW-0812">Transmembrane</keyword>
<feature type="transmembrane region" description="Helical" evidence="1">
    <location>
        <begin position="66"/>
        <end position="83"/>
    </location>
</feature>
<keyword evidence="3" id="KW-1185">Reference proteome</keyword>
<sequence length="84" mass="9717">MDEDTATDPCFGNHFTRYILNEFLGYGDILIGSVKRLAETESTKGYMRNVVTGEHYRFVNITMSRSSYLAAAFIMFIFVSQFYF</sequence>
<dbReference type="PANTHER" id="PTHR21650:SF4">
    <property type="entry name" value="MEMBRALIN"/>
    <property type="match status" value="1"/>
</dbReference>